<proteinExistence type="predicted"/>
<feature type="transmembrane region" description="Helical" evidence="2">
    <location>
        <begin position="156"/>
        <end position="176"/>
    </location>
</feature>
<feature type="transmembrane region" description="Helical" evidence="2">
    <location>
        <begin position="246"/>
        <end position="265"/>
    </location>
</feature>
<keyword evidence="2" id="KW-0812">Transmembrane</keyword>
<gene>
    <name evidence="4" type="ORF">JQS43_23535</name>
</gene>
<dbReference type="InterPro" id="IPR003675">
    <property type="entry name" value="Rce1/LyrA-like_dom"/>
</dbReference>
<evidence type="ECO:0000256" key="1">
    <source>
        <dbReference type="SAM" id="MobiDB-lite"/>
    </source>
</evidence>
<keyword evidence="4" id="KW-0482">Metalloprotease</keyword>
<feature type="transmembrane region" description="Helical" evidence="2">
    <location>
        <begin position="87"/>
        <end position="105"/>
    </location>
</feature>
<sequence length="281" mass="29799">MTSGETGAAAAAPASGAAASTAPAPSRRVLGTEVLLVLGVSIGASAIFATYRIVERLSRPEALSQQTAALNVSRLPDRPWFDLVDQLLRISLALVPVLLAVYLLSRYPGDGRRLIGLDWRRPRFDLGSGALLAMVIGIPGLALYVAALHLGIGVRIAPAALSAVWWAVPVLILAALQNALLEEVIGVGYLLTRLRELGWHAAAAVGAHALLRGSYHLYQGFGGFIGNAIMGVIFALFYLRYRRVMPLVIAHTILDVVAFVGYGLYSDELDSLLGRILGALG</sequence>
<evidence type="ECO:0000313" key="4">
    <source>
        <dbReference type="EMBL" id="QSB14427.1"/>
    </source>
</evidence>
<name>A0A895Y9K8_9ACTN</name>
<feature type="transmembrane region" description="Helical" evidence="2">
    <location>
        <begin position="126"/>
        <end position="150"/>
    </location>
</feature>
<feature type="domain" description="CAAX prenyl protease 2/Lysostaphin resistance protein A-like" evidence="3">
    <location>
        <begin position="165"/>
        <end position="256"/>
    </location>
</feature>
<dbReference type="GO" id="GO:0008237">
    <property type="term" value="F:metallopeptidase activity"/>
    <property type="evidence" value="ECO:0007669"/>
    <property type="project" value="UniProtKB-KW"/>
</dbReference>
<protein>
    <submittedName>
        <fullName evidence="4">CPBP family intramembrane metalloprotease</fullName>
    </submittedName>
</protein>
<keyword evidence="4" id="KW-0645">Protease</keyword>
<keyword evidence="2" id="KW-0472">Membrane</keyword>
<feature type="transmembrane region" description="Helical" evidence="2">
    <location>
        <begin position="221"/>
        <end position="239"/>
    </location>
</feature>
<organism evidence="4 5">
    <name type="scientific">Natronosporangium hydrolyticum</name>
    <dbReference type="NCBI Taxonomy" id="2811111"/>
    <lineage>
        <taxon>Bacteria</taxon>
        <taxon>Bacillati</taxon>
        <taxon>Actinomycetota</taxon>
        <taxon>Actinomycetes</taxon>
        <taxon>Micromonosporales</taxon>
        <taxon>Micromonosporaceae</taxon>
        <taxon>Natronosporangium</taxon>
    </lineage>
</organism>
<keyword evidence="2" id="KW-1133">Transmembrane helix</keyword>
<evidence type="ECO:0000259" key="3">
    <source>
        <dbReference type="Pfam" id="PF02517"/>
    </source>
</evidence>
<dbReference type="KEGG" id="nhy:JQS43_23535"/>
<reference evidence="4" key="1">
    <citation type="submission" date="2021-02" db="EMBL/GenBank/DDBJ databases">
        <title>Natrosporangium hydrolyticum gen. nov., sp. nov, a haloalkaliphilic actinobacterium from a soda solonchak soil.</title>
        <authorList>
            <person name="Sorokin D.Y."/>
            <person name="Khijniak T.V."/>
            <person name="Zakharycheva A.P."/>
            <person name="Boueva O.V."/>
            <person name="Ariskina E.V."/>
            <person name="Hahnke R.L."/>
            <person name="Bunk B."/>
            <person name="Sproer C."/>
            <person name="Schumann P."/>
            <person name="Evtushenko L.I."/>
            <person name="Kublanov I.V."/>
        </authorList>
    </citation>
    <scope>NUCLEOTIDE SEQUENCE</scope>
    <source>
        <strain evidence="4">DSM 106523</strain>
    </source>
</reference>
<dbReference type="Proteomes" id="UP000662857">
    <property type="component" value="Chromosome"/>
</dbReference>
<evidence type="ECO:0000256" key="2">
    <source>
        <dbReference type="SAM" id="Phobius"/>
    </source>
</evidence>
<dbReference type="RefSeq" id="WP_239676559.1">
    <property type="nucleotide sequence ID" value="NZ_CP070499.1"/>
</dbReference>
<evidence type="ECO:0000313" key="5">
    <source>
        <dbReference type="Proteomes" id="UP000662857"/>
    </source>
</evidence>
<dbReference type="Pfam" id="PF02517">
    <property type="entry name" value="Rce1-like"/>
    <property type="match status" value="1"/>
</dbReference>
<dbReference type="AlphaFoldDB" id="A0A895Y9K8"/>
<feature type="transmembrane region" description="Helical" evidence="2">
    <location>
        <begin position="34"/>
        <end position="54"/>
    </location>
</feature>
<dbReference type="GO" id="GO:0004175">
    <property type="term" value="F:endopeptidase activity"/>
    <property type="evidence" value="ECO:0007669"/>
    <property type="project" value="UniProtKB-ARBA"/>
</dbReference>
<keyword evidence="5" id="KW-1185">Reference proteome</keyword>
<dbReference type="EMBL" id="CP070499">
    <property type="protein sequence ID" value="QSB14427.1"/>
    <property type="molecule type" value="Genomic_DNA"/>
</dbReference>
<keyword evidence="4" id="KW-0378">Hydrolase</keyword>
<dbReference type="GO" id="GO:0080120">
    <property type="term" value="P:CAAX-box protein maturation"/>
    <property type="evidence" value="ECO:0007669"/>
    <property type="project" value="UniProtKB-ARBA"/>
</dbReference>
<feature type="region of interest" description="Disordered" evidence="1">
    <location>
        <begin position="1"/>
        <end position="22"/>
    </location>
</feature>
<accession>A0A895Y9K8</accession>